<proteinExistence type="predicted"/>
<feature type="compositionally biased region" description="Low complexity" evidence="1">
    <location>
        <begin position="853"/>
        <end position="881"/>
    </location>
</feature>
<dbReference type="EMBL" id="ADLN01000090">
    <property type="protein sequence ID" value="EHI58758.1"/>
    <property type="molecule type" value="Genomic_DNA"/>
</dbReference>
<dbReference type="SUPFAM" id="SSF51126">
    <property type="entry name" value="Pectin lyase-like"/>
    <property type="match status" value="1"/>
</dbReference>
<dbReference type="InterPro" id="IPR011050">
    <property type="entry name" value="Pectin_lyase_fold/virulence"/>
</dbReference>
<comment type="caution">
    <text evidence="2">The sequence shown here is derived from an EMBL/GenBank/DDBJ whole genome shotgun (WGS) entry which is preliminary data.</text>
</comment>
<feature type="region of interest" description="Disordered" evidence="1">
    <location>
        <begin position="842"/>
        <end position="884"/>
    </location>
</feature>
<dbReference type="HOGENOM" id="CLU_278934_0_0_9"/>
<dbReference type="Gene3D" id="2.160.20.20">
    <property type="match status" value="1"/>
</dbReference>
<reference evidence="2 3" key="1">
    <citation type="submission" date="2011-08" db="EMBL/GenBank/DDBJ databases">
        <title>The Genome Sequence of Clostridium hathewayi WAL-18680.</title>
        <authorList>
            <consortium name="The Broad Institute Genome Sequencing Platform"/>
            <person name="Earl A."/>
            <person name="Ward D."/>
            <person name="Feldgarden M."/>
            <person name="Gevers D."/>
            <person name="Finegold S.M."/>
            <person name="Summanen P.H."/>
            <person name="Molitoris D.R."/>
            <person name="Song M."/>
            <person name="Daigneault M."/>
            <person name="Allen-Vercoe E."/>
            <person name="Young S.K."/>
            <person name="Zeng Q."/>
            <person name="Gargeya S."/>
            <person name="Fitzgerald M."/>
            <person name="Haas B."/>
            <person name="Abouelleil A."/>
            <person name="Alvarado L."/>
            <person name="Arachchi H.M."/>
            <person name="Berlin A."/>
            <person name="Brown A."/>
            <person name="Chapman S.B."/>
            <person name="Chen Z."/>
            <person name="Dunbar C."/>
            <person name="Freedman E."/>
            <person name="Gearin G."/>
            <person name="Gellesch M."/>
            <person name="Goldberg J."/>
            <person name="Griggs A."/>
            <person name="Gujja S."/>
            <person name="Heiman D."/>
            <person name="Howarth C."/>
            <person name="Larson L."/>
            <person name="Lui A."/>
            <person name="MacDonald P.J.P."/>
            <person name="Montmayeur A."/>
            <person name="Murphy C."/>
            <person name="Neiman D."/>
            <person name="Pearson M."/>
            <person name="Priest M."/>
            <person name="Roberts A."/>
            <person name="Saif S."/>
            <person name="Shea T."/>
            <person name="Shenoy N."/>
            <person name="Sisk P."/>
            <person name="Stolte C."/>
            <person name="Sykes S."/>
            <person name="Wortman J."/>
            <person name="Nusbaum C."/>
            <person name="Birren B."/>
        </authorList>
    </citation>
    <scope>NUCLEOTIDE SEQUENCE [LARGE SCALE GENOMIC DNA]</scope>
    <source>
        <strain evidence="2 3">WAL-18680</strain>
    </source>
</reference>
<dbReference type="InterPro" id="IPR012332">
    <property type="entry name" value="Autotransporter_pectin_lyase_C"/>
</dbReference>
<evidence type="ECO:0000313" key="2">
    <source>
        <dbReference type="EMBL" id="EHI58758.1"/>
    </source>
</evidence>
<dbReference type="AlphaFoldDB" id="G5IIE6"/>
<sequence>MPVITVTVEEDETTSSPNLIPPSPGTVPSATPFDADDTVTDLIDRIDAMPDVDSIYENMAGDEDPEFPQWVAGMQNLLAEIEKVKTAYDGLSKAQRALIDEEHTDKLLALADFAAMMAERMELDERGTLCAYIGSQGYSTLAEAFAAADSVDPMSPTVIELAFDQELLSAITPPADKCIKLTSQAGGPYTLLRSGGYTGSRASLISMSGGLLILENVILDGNGTVTGTASVENLIKVVNAELILEDETILQNNKNSAVSIQTTGSNTAVVTMNGGKITGNSASYGAAVKFTNSGNTKFVMNDGEISGNEAVENGGAISEGGYSAIPTIEIHGGTISGNAVTGTDSSSTFGGGIYSNGTLIITGGEITGNSVPSGRGGGIFKTGGASRPFTMTGGSVHDNIARTGNPSGGGANIFFNSGTFTMGGDADIPNEMYLRVKDTGSTWTITSALKHNLEIEGIGDDAVSNTLVATGAVSPAYTITEDDLAKLSYKGGAFDLVLDKENNQIKLAKPGYKVNYHLTGVEGENLLPVRVEIGQRLSVSFIATDGYKLEAEEVIVKVGGNLLTPGRDYQLNNFESNCAISIKAEKITGDVDITVVAEALAELTGTVTISGILKYDQTLTAALSESNNTGRLSYRWKRGENVIGANRDYITVKEDIGQVITCEISSTVETGSVSGSTKGVIARADSPVPEVTFAFDGEHANRLWGSDETMEYSLDRGGSWIVCADNTDLTAYLMSMTVEHGIQIRVKESETHVLGQVLTIDLAKGPSVTGVTAAGCTTAANQDGQLMGVTAAMEYKKSDASVWIPGTGSVITGLANGVYQVRARAAGTVLAGDSLEVTVGAYIPAPGGDTDDSSGSGDSGSSSGSGNSGDSGSSSGSSSGSTVEVILPSYTPPAVAPVDTNGTPDAPVTVKTEMKVPAGPNGNISVSIPDKAVEESIKKAAEESEKRGVTGRSVFVEIKINTGNQAVHSATVNLPKVTQERIINNQVSQFTLVLDSPDIVLGLNLASVQEFYKQANADIQISVTNLSGDSLNESGKALFETRPAYSLTASYWNPQKQAADTITGFGNGRLLLELPYRLKEGETAGAFQIACLREDGQIEYLPDSIYIPEREVYTVQLSHLSVYGIVKKKETGL</sequence>
<accession>G5IIE6</accession>
<keyword evidence="3" id="KW-1185">Reference proteome</keyword>
<dbReference type="Proteomes" id="UP000005384">
    <property type="component" value="Unassembled WGS sequence"/>
</dbReference>
<name>G5IIE6_9FIRM</name>
<protein>
    <submittedName>
        <fullName evidence="2">Uncharacterized protein</fullName>
    </submittedName>
</protein>
<organism evidence="2 3">
    <name type="scientific">Hungatella hathewayi WAL-18680</name>
    <dbReference type="NCBI Taxonomy" id="742737"/>
    <lineage>
        <taxon>Bacteria</taxon>
        <taxon>Bacillati</taxon>
        <taxon>Bacillota</taxon>
        <taxon>Clostridia</taxon>
        <taxon>Lachnospirales</taxon>
        <taxon>Lachnospiraceae</taxon>
        <taxon>Hungatella</taxon>
    </lineage>
</organism>
<feature type="region of interest" description="Disordered" evidence="1">
    <location>
        <begin position="1"/>
        <end position="33"/>
    </location>
</feature>
<gene>
    <name evidence="2" type="ORF">HMPREF9473_03274</name>
</gene>
<evidence type="ECO:0000313" key="3">
    <source>
        <dbReference type="Proteomes" id="UP000005384"/>
    </source>
</evidence>
<evidence type="ECO:0000256" key="1">
    <source>
        <dbReference type="SAM" id="MobiDB-lite"/>
    </source>
</evidence>
<feature type="non-terminal residue" evidence="2">
    <location>
        <position position="1133"/>
    </location>
</feature>
<dbReference type="Gene3D" id="2.60.40.2700">
    <property type="match status" value="1"/>
</dbReference>